<dbReference type="Proteomes" id="UP000887540">
    <property type="component" value="Unplaced"/>
</dbReference>
<reference evidence="2" key="1">
    <citation type="submission" date="2022-11" db="UniProtKB">
        <authorList>
            <consortium name="WormBaseParasite"/>
        </authorList>
    </citation>
    <scope>IDENTIFICATION</scope>
</reference>
<name>A0A914CQQ6_9BILA</name>
<dbReference type="WBParaSite" id="ACRNAN_scaffold1284.g31193.t1">
    <property type="protein sequence ID" value="ACRNAN_scaffold1284.g31193.t1"/>
    <property type="gene ID" value="ACRNAN_scaffold1284.g31193"/>
</dbReference>
<evidence type="ECO:0000313" key="2">
    <source>
        <dbReference type="WBParaSite" id="ACRNAN_scaffold1284.g31193.t1"/>
    </source>
</evidence>
<sequence length="135" mass="15327">MGDLNSSCNHITVYTPVVSCFDEDEVCYMECARNGTVVKRDCSKDDATSTSRRTCNTNSCNTDQMCTPEVIETTPIELNATEYPMSNKEELAYNMTLLDLLNYFIMAMSKRTDETLRNITKFNKQKITTLSPFVT</sequence>
<keyword evidence="1" id="KW-1185">Reference proteome</keyword>
<accession>A0A914CQQ6</accession>
<dbReference type="AlphaFoldDB" id="A0A914CQQ6"/>
<evidence type="ECO:0000313" key="1">
    <source>
        <dbReference type="Proteomes" id="UP000887540"/>
    </source>
</evidence>
<organism evidence="1 2">
    <name type="scientific">Acrobeloides nanus</name>
    <dbReference type="NCBI Taxonomy" id="290746"/>
    <lineage>
        <taxon>Eukaryota</taxon>
        <taxon>Metazoa</taxon>
        <taxon>Ecdysozoa</taxon>
        <taxon>Nematoda</taxon>
        <taxon>Chromadorea</taxon>
        <taxon>Rhabditida</taxon>
        <taxon>Tylenchina</taxon>
        <taxon>Cephalobomorpha</taxon>
        <taxon>Cephaloboidea</taxon>
        <taxon>Cephalobidae</taxon>
        <taxon>Acrobeloides</taxon>
    </lineage>
</organism>
<protein>
    <submittedName>
        <fullName evidence="2">Uncharacterized protein</fullName>
    </submittedName>
</protein>
<proteinExistence type="predicted"/>